<feature type="compositionally biased region" description="Basic and acidic residues" evidence="1">
    <location>
        <begin position="54"/>
        <end position="63"/>
    </location>
</feature>
<proteinExistence type="predicted"/>
<sequence>MEKFLRDEKSSFSCSPMSKEAAEELEWRVASPIFTEEEMKIPLPPPSKIPGQEKGNREKFAGEEKMETENLLVTFYLRNGGSISSVEVEEYFTVEVVLSL</sequence>
<evidence type="ECO:0000313" key="2">
    <source>
        <dbReference type="EMBL" id="LAA79094.1"/>
    </source>
</evidence>
<evidence type="ECO:0000256" key="1">
    <source>
        <dbReference type="SAM" id="MobiDB-lite"/>
    </source>
</evidence>
<reference evidence="2" key="1">
    <citation type="submission" date="2017-07" db="EMBL/GenBank/DDBJ databases">
        <authorList>
            <person name="Mikheyev A."/>
            <person name="Grau M."/>
        </authorList>
    </citation>
    <scope>NUCLEOTIDE SEQUENCE</scope>
    <source>
        <tissue evidence="2">Venom_gland</tissue>
    </source>
</reference>
<protein>
    <submittedName>
        <fullName evidence="2">Uncharacterized protein</fullName>
    </submittedName>
</protein>
<name>A0A2D4I4I2_MICLE</name>
<dbReference type="AlphaFoldDB" id="A0A2D4I4I2"/>
<dbReference type="EMBL" id="IACK01073268">
    <property type="protein sequence ID" value="LAA79094.1"/>
    <property type="molecule type" value="Transcribed_RNA"/>
</dbReference>
<reference evidence="2" key="2">
    <citation type="submission" date="2017-11" db="EMBL/GenBank/DDBJ databases">
        <title>Coralsnake Venomics: Analyses of Venom Gland Transcriptomes and Proteomes of Six Brazilian Taxa.</title>
        <authorList>
            <person name="Aird S.D."/>
            <person name="Jorge da Silva N."/>
            <person name="Qiu L."/>
            <person name="Villar-Briones A."/>
            <person name="Aparecida-Saddi V."/>
            <person name="Campos-Telles M.P."/>
            <person name="Grau M."/>
            <person name="Mikheyev A.S."/>
        </authorList>
    </citation>
    <scope>NUCLEOTIDE SEQUENCE</scope>
    <source>
        <tissue evidence="2">Venom_gland</tissue>
    </source>
</reference>
<organism evidence="2">
    <name type="scientific">Micrurus lemniscatus lemniscatus</name>
    <dbReference type="NCBI Taxonomy" id="129467"/>
    <lineage>
        <taxon>Eukaryota</taxon>
        <taxon>Metazoa</taxon>
        <taxon>Chordata</taxon>
        <taxon>Craniata</taxon>
        <taxon>Vertebrata</taxon>
        <taxon>Euteleostomi</taxon>
        <taxon>Lepidosauria</taxon>
        <taxon>Squamata</taxon>
        <taxon>Bifurcata</taxon>
        <taxon>Unidentata</taxon>
        <taxon>Episquamata</taxon>
        <taxon>Toxicofera</taxon>
        <taxon>Serpentes</taxon>
        <taxon>Colubroidea</taxon>
        <taxon>Elapidae</taxon>
        <taxon>Elapinae</taxon>
        <taxon>Micrurus</taxon>
    </lineage>
</organism>
<feature type="region of interest" description="Disordered" evidence="1">
    <location>
        <begin position="40"/>
        <end position="63"/>
    </location>
</feature>
<accession>A0A2D4I4I2</accession>